<feature type="domain" description="Purine catabolism PurC-like" evidence="1">
    <location>
        <begin position="13"/>
        <end position="128"/>
    </location>
</feature>
<sequence>MTTQSATGVTVAEIVAQPHLAFEVLTGHRGLDRAVSWAYVADSERPWDWVDPGDIVLTSGWVIPRDPPAQEKFVERLAAAGMSGLVVSDERCPPLSDEMLDAAVRRNFPIIKTDAGTSWASIIRFVARANQSREGRVLSSIMRVHDVVRIGLLAFRTSLEFLDDLMDVVGCELYVVDPDAWEPLLPRTQAPPPSWGRALTKALAERGGGTPPLSIKLEIDDTVALALPIPSNRPAFLFADVSSGVTPRLALLQHVGAACALEIAHVEALFDKEWRAGSALMSEALQGRLEPTAFTAGVREMGLELPCICVAVGAPPETAERIDRYWAIRRVPHIVMQMGWVHVMLIAAEEERLEDLRMLSAKLAFRAGISEPFLVATALGDASRQARWALETLRPGVAGVAAYGDEGHSFLPRTLAESEQAVERILGPLIDYDSEHDGELVKTLHTYLECDRSPKRAAAELFVHNQTVNYRLARVQELTGRSLRSTADISELWLALRALALTRTAERRD</sequence>
<proteinExistence type="predicted"/>
<keyword evidence="4" id="KW-1185">Reference proteome</keyword>
<dbReference type="RefSeq" id="WP_318595336.1">
    <property type="nucleotide sequence ID" value="NZ_JAWSTH010000002.1"/>
</dbReference>
<dbReference type="Proteomes" id="UP001284601">
    <property type="component" value="Unassembled WGS sequence"/>
</dbReference>
<dbReference type="PANTHER" id="PTHR33744">
    <property type="entry name" value="CARBOHYDRATE DIACID REGULATOR"/>
    <property type="match status" value="1"/>
</dbReference>
<name>A0ABU4HIE6_9ACTN</name>
<dbReference type="InterPro" id="IPR042070">
    <property type="entry name" value="PucR_C-HTH_sf"/>
</dbReference>
<evidence type="ECO:0000313" key="4">
    <source>
        <dbReference type="Proteomes" id="UP001284601"/>
    </source>
</evidence>
<organism evidence="3 4">
    <name type="scientific">Conexibacter stalactiti</name>
    <dbReference type="NCBI Taxonomy" id="1940611"/>
    <lineage>
        <taxon>Bacteria</taxon>
        <taxon>Bacillati</taxon>
        <taxon>Actinomycetota</taxon>
        <taxon>Thermoleophilia</taxon>
        <taxon>Solirubrobacterales</taxon>
        <taxon>Conexibacteraceae</taxon>
        <taxon>Conexibacter</taxon>
    </lineage>
</organism>
<dbReference type="EMBL" id="JAWSTH010000002">
    <property type="protein sequence ID" value="MDW5593073.1"/>
    <property type="molecule type" value="Genomic_DNA"/>
</dbReference>
<dbReference type="InterPro" id="IPR025736">
    <property type="entry name" value="PucR_C-HTH_dom"/>
</dbReference>
<reference evidence="4" key="1">
    <citation type="submission" date="2023-07" db="EMBL/GenBank/DDBJ databases">
        <title>Conexibacter stalactiti sp. nov., isolated from stalactites in a lava cave and emended description of the genus Conexibacter.</title>
        <authorList>
            <person name="Lee S.D."/>
        </authorList>
    </citation>
    <scope>NUCLEOTIDE SEQUENCE [LARGE SCALE GENOMIC DNA]</scope>
    <source>
        <strain evidence="4">KCTC 39840</strain>
    </source>
</reference>
<dbReference type="Pfam" id="PF13556">
    <property type="entry name" value="HTH_30"/>
    <property type="match status" value="1"/>
</dbReference>
<evidence type="ECO:0000313" key="3">
    <source>
        <dbReference type="EMBL" id="MDW5593073.1"/>
    </source>
</evidence>
<dbReference type="PANTHER" id="PTHR33744:SF1">
    <property type="entry name" value="DNA-BINDING TRANSCRIPTIONAL ACTIVATOR ADER"/>
    <property type="match status" value="1"/>
</dbReference>
<evidence type="ECO:0000259" key="2">
    <source>
        <dbReference type="Pfam" id="PF13556"/>
    </source>
</evidence>
<reference evidence="3 4" key="2">
    <citation type="submission" date="2023-10" db="EMBL/GenBank/DDBJ databases">
        <authorList>
            <person name="Han X.F."/>
        </authorList>
    </citation>
    <scope>NUCLEOTIDE SEQUENCE [LARGE SCALE GENOMIC DNA]</scope>
    <source>
        <strain evidence="3 4">KCTC 39840</strain>
    </source>
</reference>
<comment type="caution">
    <text evidence="3">The sequence shown here is derived from an EMBL/GenBank/DDBJ whole genome shotgun (WGS) entry which is preliminary data.</text>
</comment>
<gene>
    <name evidence="3" type="ORF">R7226_01900</name>
</gene>
<dbReference type="InterPro" id="IPR028979">
    <property type="entry name" value="Ser_kin/Pase_Hpr-like_N_sf"/>
</dbReference>
<dbReference type="SUPFAM" id="SSF75138">
    <property type="entry name" value="HprK N-terminal domain-like"/>
    <property type="match status" value="1"/>
</dbReference>
<accession>A0ABU4HIE6</accession>
<dbReference type="InterPro" id="IPR012914">
    <property type="entry name" value="PucR_dom"/>
</dbReference>
<dbReference type="InterPro" id="IPR051448">
    <property type="entry name" value="CdaR-like_regulators"/>
</dbReference>
<protein>
    <submittedName>
        <fullName evidence="3">PucR family transcriptional regulator ligand-binding domain-containing protein</fullName>
    </submittedName>
</protein>
<feature type="domain" description="PucR C-terminal helix-turn-helix" evidence="2">
    <location>
        <begin position="440"/>
        <end position="498"/>
    </location>
</feature>
<dbReference type="Pfam" id="PF07905">
    <property type="entry name" value="PucR"/>
    <property type="match status" value="1"/>
</dbReference>
<dbReference type="Gene3D" id="1.10.10.2840">
    <property type="entry name" value="PucR C-terminal helix-turn-helix domain"/>
    <property type="match status" value="1"/>
</dbReference>
<evidence type="ECO:0000259" key="1">
    <source>
        <dbReference type="Pfam" id="PF07905"/>
    </source>
</evidence>